<dbReference type="Gene3D" id="1.10.8.80">
    <property type="entry name" value="Magnesium chelatase subunit I, C-Terminal domain"/>
    <property type="match status" value="1"/>
</dbReference>
<dbReference type="SUPFAM" id="SSF52540">
    <property type="entry name" value="P-loop containing nucleoside triphosphate hydrolases"/>
    <property type="match status" value="1"/>
</dbReference>
<evidence type="ECO:0000313" key="6">
    <source>
        <dbReference type="Proteomes" id="UP000009222"/>
    </source>
</evidence>
<dbReference type="Pfam" id="PF07726">
    <property type="entry name" value="AAA_3"/>
    <property type="match status" value="1"/>
</dbReference>
<dbReference type="RefSeq" id="WP_015709961.1">
    <property type="nucleotide sequence ID" value="NC_015577.1"/>
</dbReference>
<accession>F5Y9H3</accession>
<dbReference type="InterPro" id="IPR050764">
    <property type="entry name" value="CbbQ/NirQ/NorQ/GpvN"/>
</dbReference>
<dbReference type="InParanoid" id="F5Y9H3"/>
<evidence type="ECO:0000256" key="3">
    <source>
        <dbReference type="ARBA" id="ARBA00061607"/>
    </source>
</evidence>
<dbReference type="OrthoDB" id="9808397at2"/>
<dbReference type="GO" id="GO:0016887">
    <property type="term" value="F:ATP hydrolysis activity"/>
    <property type="evidence" value="ECO:0007669"/>
    <property type="project" value="InterPro"/>
</dbReference>
<keyword evidence="2" id="KW-0067">ATP-binding</keyword>
<dbReference type="Gene3D" id="3.40.50.300">
    <property type="entry name" value="P-loop containing nucleotide triphosphate hydrolases"/>
    <property type="match status" value="1"/>
</dbReference>
<dbReference type="FunCoup" id="F5Y9H3">
    <property type="interactions" value="365"/>
</dbReference>
<dbReference type="PIRSF" id="PIRSF002849">
    <property type="entry name" value="AAA_ATPase_chaperone_MoxR_prd"/>
    <property type="match status" value="1"/>
</dbReference>
<keyword evidence="6" id="KW-1185">Reference proteome</keyword>
<dbReference type="CDD" id="cd00009">
    <property type="entry name" value="AAA"/>
    <property type="match status" value="1"/>
</dbReference>
<dbReference type="InterPro" id="IPR011703">
    <property type="entry name" value="ATPase_AAA-3"/>
</dbReference>
<dbReference type="FunFam" id="3.40.50.300:FF:000640">
    <property type="entry name" value="MoxR family ATPase"/>
    <property type="match status" value="1"/>
</dbReference>
<dbReference type="InterPro" id="IPR003593">
    <property type="entry name" value="AAA+_ATPase"/>
</dbReference>
<evidence type="ECO:0000256" key="1">
    <source>
        <dbReference type="ARBA" id="ARBA00022741"/>
    </source>
</evidence>
<dbReference type="InterPro" id="IPR027417">
    <property type="entry name" value="P-loop_NTPase"/>
</dbReference>
<dbReference type="HOGENOM" id="CLU_034716_2_0_12"/>
<evidence type="ECO:0000259" key="4">
    <source>
        <dbReference type="SMART" id="SM00382"/>
    </source>
</evidence>
<dbReference type="InterPro" id="IPR041628">
    <property type="entry name" value="ChlI/MoxR_AAA_lid"/>
</dbReference>
<reference evidence="5 6" key="2">
    <citation type="journal article" date="2011" name="ISME J.">
        <title>RNA-seq reveals cooperative metabolic interactions between two termite-gut spirochete species in co-culture.</title>
        <authorList>
            <person name="Rosenthal A.Z."/>
            <person name="Matson E.G."/>
            <person name="Eldar A."/>
            <person name="Leadbetter J.R."/>
        </authorList>
    </citation>
    <scope>NUCLEOTIDE SEQUENCE [LARGE SCALE GENOMIC DNA]</scope>
    <source>
        <strain evidence="6">ATCC BAA-888 / DSM 13862 / ZAS-9</strain>
    </source>
</reference>
<dbReference type="AlphaFoldDB" id="F5Y9H3"/>
<dbReference type="SMART" id="SM00382">
    <property type="entry name" value="AAA"/>
    <property type="match status" value="1"/>
</dbReference>
<dbReference type="STRING" id="545695.TREAZ_2088"/>
<gene>
    <name evidence="5" type="ordered locus">TREAZ_2088</name>
</gene>
<dbReference type="EMBL" id="CP001841">
    <property type="protein sequence ID" value="AEF82328.1"/>
    <property type="molecule type" value="Genomic_DNA"/>
</dbReference>
<keyword evidence="1" id="KW-0547">Nucleotide-binding</keyword>
<evidence type="ECO:0000313" key="5">
    <source>
        <dbReference type="EMBL" id="AEF82328.1"/>
    </source>
</evidence>
<dbReference type="eggNOG" id="COG0714">
    <property type="taxonomic scope" value="Bacteria"/>
</dbReference>
<dbReference type="Pfam" id="PF17863">
    <property type="entry name" value="AAA_lid_2"/>
    <property type="match status" value="1"/>
</dbReference>
<evidence type="ECO:0000256" key="2">
    <source>
        <dbReference type="ARBA" id="ARBA00022840"/>
    </source>
</evidence>
<comment type="similarity">
    <text evidence="3">Belongs to the MoxR family.</text>
</comment>
<protein>
    <submittedName>
        <fullName evidence="5">ATPase, AAA family</fullName>
    </submittedName>
</protein>
<feature type="domain" description="AAA+ ATPase" evidence="4">
    <location>
        <begin position="36"/>
        <end position="177"/>
    </location>
</feature>
<reference evidence="6" key="1">
    <citation type="submission" date="2009-12" db="EMBL/GenBank/DDBJ databases">
        <title>Complete sequence of Treponema azotonutricium strain ZAS-9.</title>
        <authorList>
            <person name="Tetu S.G."/>
            <person name="Matson E."/>
            <person name="Ren Q."/>
            <person name="Seshadri R."/>
            <person name="Elbourne L."/>
            <person name="Hassan K.A."/>
            <person name="Durkin A."/>
            <person name="Radune D."/>
            <person name="Mohamoud Y."/>
            <person name="Shay R."/>
            <person name="Jin S."/>
            <person name="Zhang X."/>
            <person name="Lucey K."/>
            <person name="Ballor N.R."/>
            <person name="Ottesen E."/>
            <person name="Rosenthal R."/>
            <person name="Allen A."/>
            <person name="Leadbetter J.R."/>
            <person name="Paulsen I.T."/>
        </authorList>
    </citation>
    <scope>NUCLEOTIDE SEQUENCE [LARGE SCALE GENOMIC DNA]</scope>
    <source>
        <strain evidence="6">ATCC BAA-888 / DSM 13862 / ZAS-9</strain>
    </source>
</reference>
<dbReference type="Proteomes" id="UP000009222">
    <property type="component" value="Chromosome"/>
</dbReference>
<dbReference type="PANTHER" id="PTHR42759">
    <property type="entry name" value="MOXR FAMILY PROTEIN"/>
    <property type="match status" value="1"/>
</dbReference>
<organism evidence="5 6">
    <name type="scientific">Leadbettera azotonutricia (strain ATCC BAA-888 / DSM 13862 / ZAS-9)</name>
    <name type="common">Treponema azotonutricium</name>
    <dbReference type="NCBI Taxonomy" id="545695"/>
    <lineage>
        <taxon>Bacteria</taxon>
        <taxon>Pseudomonadati</taxon>
        <taxon>Spirochaetota</taxon>
        <taxon>Spirochaetia</taxon>
        <taxon>Spirochaetales</taxon>
        <taxon>Breznakiellaceae</taxon>
        <taxon>Leadbettera</taxon>
    </lineage>
</organism>
<dbReference type="PANTHER" id="PTHR42759:SF5">
    <property type="entry name" value="METHANOL DEHYDROGENASE REGULATOR"/>
    <property type="match status" value="1"/>
</dbReference>
<dbReference type="KEGG" id="taz:TREAZ_2088"/>
<sequence>METPIAEFVRKVRNNIEKVFLGKTPVIDMIMAAFLARGHVLLEDVPGTGKTILARAFAASLDLSFARIQCTPDLLPADILGVSIWHQDEGRFVFRKGPIVNQFVLVDEINRATPRTQSALLEAMAEGQISVEGNRLPLPEPFFVLATENPVEYEGTFPLPEAQKDRFLLSLPIGYPDAASEARMLEDQRRITHPVTDLRAVANAAELGPLQEAVAKIHVDPLVRNYLLALIEATRQDTGLRAGISPRGSLALYRVSQALAALRGRDFVTPEDVKEMAPPVFRQRLILSSEALVRGIKPDRIIASVLDRVPVPEYRSA</sequence>
<dbReference type="GO" id="GO:0005524">
    <property type="term" value="F:ATP binding"/>
    <property type="evidence" value="ECO:0007669"/>
    <property type="project" value="UniProtKB-KW"/>
</dbReference>
<proteinExistence type="inferred from homology"/>
<name>F5Y9H3_LEAAZ</name>